<name>A0A3M2L0G5_9NOCA</name>
<accession>A0A3M2L0G5</accession>
<evidence type="ECO:0000256" key="2">
    <source>
        <dbReference type="ARBA" id="ARBA00022448"/>
    </source>
</evidence>
<keyword evidence="4" id="KW-0472">Membrane</keyword>
<evidence type="ECO:0000256" key="4">
    <source>
        <dbReference type="SAM" id="Phobius"/>
    </source>
</evidence>
<dbReference type="PANTHER" id="PTHR30290">
    <property type="entry name" value="PERIPLASMIC BINDING COMPONENT OF ABC TRANSPORTER"/>
    <property type="match status" value="1"/>
</dbReference>
<keyword evidence="7" id="KW-1185">Reference proteome</keyword>
<evidence type="ECO:0000313" key="6">
    <source>
        <dbReference type="EMBL" id="RMI31172.1"/>
    </source>
</evidence>
<dbReference type="InterPro" id="IPR000914">
    <property type="entry name" value="SBP_5_dom"/>
</dbReference>
<dbReference type="CDD" id="cd08492">
    <property type="entry name" value="PBP2_NikA_DppA_OppA_like_15"/>
    <property type="match status" value="1"/>
</dbReference>
<keyword evidence="2" id="KW-0813">Transport</keyword>
<dbReference type="Gene3D" id="3.10.105.10">
    <property type="entry name" value="Dipeptide-binding Protein, Domain 3"/>
    <property type="match status" value="1"/>
</dbReference>
<dbReference type="GO" id="GO:0043190">
    <property type="term" value="C:ATP-binding cassette (ABC) transporter complex"/>
    <property type="evidence" value="ECO:0007669"/>
    <property type="project" value="InterPro"/>
</dbReference>
<keyword evidence="4" id="KW-0812">Transmembrane</keyword>
<dbReference type="AlphaFoldDB" id="A0A3M2L0G5"/>
<keyword evidence="4" id="KW-1133">Transmembrane helix</keyword>
<evidence type="ECO:0000256" key="3">
    <source>
        <dbReference type="ARBA" id="ARBA00022729"/>
    </source>
</evidence>
<evidence type="ECO:0000259" key="5">
    <source>
        <dbReference type="Pfam" id="PF00496"/>
    </source>
</evidence>
<comment type="caution">
    <text evidence="6">The sequence shown here is derived from an EMBL/GenBank/DDBJ whole genome shotgun (WGS) entry which is preliminary data.</text>
</comment>
<dbReference type="GO" id="GO:0015833">
    <property type="term" value="P:peptide transport"/>
    <property type="evidence" value="ECO:0007669"/>
    <property type="project" value="TreeGrafter"/>
</dbReference>
<sequence length="581" mass="62808">MFGQNAIGDLRARLHWNWNMTDVQENGPEPRRRKSRLRGPRRRWIAIAVVVIAVAAGVYAAISTGRSGGTAATPVHHGTLHFGVAGTQVSLDPAGSSTDVTHLIDRNIFDSLVAQTGPDTFSPWLATGWTVSPDGRTYRFTLREGVTFHDGTPFDATAVVATFDHILDPKTKSTSSSSLLAAYQETRIVDTHTVDVVLKQPFRPFLSALSTTGLGIQSPKALAAGEADYRPVGTGPFRFDRNDPGHSEILVRYDGYDSPPTGAAHTGPAYLDRLQFDFIGEDSTRVGALTSGELHGINGVPPVSANSLQGRSGLALHDVESPGLTYSLYLNQTHGPLRDPAVRRALAAAIDVRKLVGSIYFGRYPVADSPISRATADYDPTAGSELPTYDPAAAKHLLDQAGWNQVDSDGYRVKNGARLSLVWPNWIDGQRDQRTVVADGIRAQAKDVGIEIQRPDAETGTYIERYLSGGDYDIVDGNSVSPTPDVLRFAFFSTNTFAHSGSNMALVNSPQIDGWLTDADVTTDAGRAAADYASVQHEVLKQTFVVPIYSAVASYGVSTSIRGVTWDAQTYPRFYDTWLAN</sequence>
<dbReference type="PIRSF" id="PIRSF002741">
    <property type="entry name" value="MppA"/>
    <property type="match status" value="1"/>
</dbReference>
<evidence type="ECO:0000256" key="1">
    <source>
        <dbReference type="ARBA" id="ARBA00005695"/>
    </source>
</evidence>
<comment type="similarity">
    <text evidence="1">Belongs to the bacterial solute-binding protein 5 family.</text>
</comment>
<protein>
    <submittedName>
        <fullName evidence="6">ABC transporter substrate-binding protein</fullName>
    </submittedName>
</protein>
<dbReference type="GO" id="GO:1904680">
    <property type="term" value="F:peptide transmembrane transporter activity"/>
    <property type="evidence" value="ECO:0007669"/>
    <property type="project" value="TreeGrafter"/>
</dbReference>
<dbReference type="EMBL" id="RFFH01000007">
    <property type="protein sequence ID" value="RMI31172.1"/>
    <property type="molecule type" value="Genomic_DNA"/>
</dbReference>
<dbReference type="Gene3D" id="3.40.190.10">
    <property type="entry name" value="Periplasmic binding protein-like II"/>
    <property type="match status" value="1"/>
</dbReference>
<feature type="domain" description="Solute-binding protein family 5" evidence="5">
    <location>
        <begin position="121"/>
        <end position="488"/>
    </location>
</feature>
<organism evidence="6 7">
    <name type="scientific">Nocardia stercoris</name>
    <dbReference type="NCBI Taxonomy" id="2483361"/>
    <lineage>
        <taxon>Bacteria</taxon>
        <taxon>Bacillati</taxon>
        <taxon>Actinomycetota</taxon>
        <taxon>Actinomycetes</taxon>
        <taxon>Mycobacteriales</taxon>
        <taxon>Nocardiaceae</taxon>
        <taxon>Nocardia</taxon>
    </lineage>
</organism>
<keyword evidence="3" id="KW-0732">Signal</keyword>
<proteinExistence type="inferred from homology"/>
<dbReference type="Proteomes" id="UP000279275">
    <property type="component" value="Unassembled WGS sequence"/>
</dbReference>
<dbReference type="SUPFAM" id="SSF53850">
    <property type="entry name" value="Periplasmic binding protein-like II"/>
    <property type="match status" value="1"/>
</dbReference>
<gene>
    <name evidence="6" type="ORF">EBN03_17440</name>
</gene>
<dbReference type="InterPro" id="IPR039424">
    <property type="entry name" value="SBP_5"/>
</dbReference>
<evidence type="ECO:0000313" key="7">
    <source>
        <dbReference type="Proteomes" id="UP000279275"/>
    </source>
</evidence>
<dbReference type="Pfam" id="PF00496">
    <property type="entry name" value="SBP_bac_5"/>
    <property type="match status" value="1"/>
</dbReference>
<dbReference type="PANTHER" id="PTHR30290:SF9">
    <property type="entry name" value="OLIGOPEPTIDE-BINDING PROTEIN APPA"/>
    <property type="match status" value="1"/>
</dbReference>
<reference evidence="6 7" key="1">
    <citation type="submission" date="2018-10" db="EMBL/GenBank/DDBJ databases">
        <title>Isolation from cow dung.</title>
        <authorList>
            <person name="Ling L."/>
        </authorList>
    </citation>
    <scope>NUCLEOTIDE SEQUENCE [LARGE SCALE GENOMIC DNA]</scope>
    <source>
        <strain evidence="6 7">NEAU-LL90</strain>
    </source>
</reference>
<dbReference type="GO" id="GO:0042597">
    <property type="term" value="C:periplasmic space"/>
    <property type="evidence" value="ECO:0007669"/>
    <property type="project" value="UniProtKB-ARBA"/>
</dbReference>
<dbReference type="InterPro" id="IPR030678">
    <property type="entry name" value="Peptide/Ni-bd"/>
</dbReference>
<feature type="transmembrane region" description="Helical" evidence="4">
    <location>
        <begin position="44"/>
        <end position="62"/>
    </location>
</feature>